<dbReference type="RefSeq" id="WP_107671960.1">
    <property type="nucleotide sequence ID" value="NZ_PZKE01000002.1"/>
</dbReference>
<sequence length="70" mass="7926">MSNTAARLAQLEAAHLDLLTRVQVLERALRFEVGQREAMEAMVLKLTRLPGRIDRLEMIAARGRIKEAVK</sequence>
<protein>
    <submittedName>
        <fullName evidence="1">Uncharacterized protein</fullName>
    </submittedName>
</protein>
<keyword evidence="2" id="KW-1185">Reference proteome</keyword>
<organism evidence="1 2">
    <name type="scientific">Fuscovulum blasticum DSM 2131</name>
    <dbReference type="NCBI Taxonomy" id="1188250"/>
    <lineage>
        <taxon>Bacteria</taxon>
        <taxon>Pseudomonadati</taxon>
        <taxon>Pseudomonadota</taxon>
        <taxon>Alphaproteobacteria</taxon>
        <taxon>Rhodobacterales</taxon>
        <taxon>Paracoccaceae</taxon>
        <taxon>Pseudogemmobacter</taxon>
    </lineage>
</organism>
<name>A0A2T4JDJ1_FUSBL</name>
<proteinExistence type="predicted"/>
<evidence type="ECO:0000313" key="1">
    <source>
        <dbReference type="EMBL" id="PTE15951.1"/>
    </source>
</evidence>
<dbReference type="Proteomes" id="UP000241362">
    <property type="component" value="Unassembled WGS sequence"/>
</dbReference>
<dbReference type="AlphaFoldDB" id="A0A2T4JDJ1"/>
<gene>
    <name evidence="1" type="ORF">C5F44_02620</name>
</gene>
<reference evidence="1 2" key="1">
    <citation type="submission" date="2018-03" db="EMBL/GenBank/DDBJ databases">
        <title>Rhodobacter blasticus.</title>
        <authorList>
            <person name="Meyer T.E."/>
            <person name="Miller S."/>
            <person name="Lodha T."/>
            <person name="Gandham S."/>
            <person name="Chintalapati S."/>
            <person name="Chintalapati V.R."/>
        </authorList>
    </citation>
    <scope>NUCLEOTIDE SEQUENCE [LARGE SCALE GENOMIC DNA]</scope>
    <source>
        <strain evidence="1 2">DSM 2131</strain>
    </source>
</reference>
<dbReference type="EMBL" id="PZKE01000002">
    <property type="protein sequence ID" value="PTE15951.1"/>
    <property type="molecule type" value="Genomic_DNA"/>
</dbReference>
<accession>A0A2T4JDJ1</accession>
<comment type="caution">
    <text evidence="1">The sequence shown here is derived from an EMBL/GenBank/DDBJ whole genome shotgun (WGS) entry which is preliminary data.</text>
</comment>
<evidence type="ECO:0000313" key="2">
    <source>
        <dbReference type="Proteomes" id="UP000241362"/>
    </source>
</evidence>